<accession>A0A537K1L2</accession>
<protein>
    <submittedName>
        <fullName evidence="1">Uncharacterized protein</fullName>
    </submittedName>
</protein>
<sequence length="407" mass="43901">MFEHAFTLAAPGEAWAALTLDAPGTSWRRGEAAVVAVDVDGGARQEVILAGGDEPTEYPRALGRLPAGLHTLRLRIPQDLPLSAGRAVTVGPVRTGSVDDSDPAASVWRHAPVIHYRALHGPLDSLTSDAPLVLFYRMESRAGGASLEYHVIYSHEDAGTDLTGLLAAWGHTVDIEWVFRVTLDPHGRVIGEEFQGPEHATLRFGGGRTMGGHPVLQVATLNGNVTDVVRCPYRAALAPACVQPEGEPREGVLQRYPWIYRVSALEVLRQVPLEADSSPASPAAADLRSYVFLQWKRPPGSGGATLPLEAGVRVRDAWYTSAWGRPDLAFAEPDAESTAVKVPAGTTEAQVTGIALRSFDPPAQPVEVRLVRAFFLDGEYRPRPPFAGGAACRLTHHEPRRVVWESP</sequence>
<organism evidence="1 2">
    <name type="scientific">Candidatus Segetimicrobium genomatis</name>
    <dbReference type="NCBI Taxonomy" id="2569760"/>
    <lineage>
        <taxon>Bacteria</taxon>
        <taxon>Bacillati</taxon>
        <taxon>Candidatus Sysuimicrobiota</taxon>
        <taxon>Candidatus Sysuimicrobiia</taxon>
        <taxon>Candidatus Sysuimicrobiales</taxon>
        <taxon>Candidatus Segetimicrobiaceae</taxon>
        <taxon>Candidatus Segetimicrobium</taxon>
    </lineage>
</organism>
<reference evidence="1 2" key="1">
    <citation type="journal article" date="2019" name="Nat. Microbiol.">
        <title>Mediterranean grassland soil C-N compound turnover is dependent on rainfall and depth, and is mediated by genomically divergent microorganisms.</title>
        <authorList>
            <person name="Diamond S."/>
            <person name="Andeer P.F."/>
            <person name="Li Z."/>
            <person name="Crits-Christoph A."/>
            <person name="Burstein D."/>
            <person name="Anantharaman K."/>
            <person name="Lane K.R."/>
            <person name="Thomas B.C."/>
            <person name="Pan C."/>
            <person name="Northen T.R."/>
            <person name="Banfield J.F."/>
        </authorList>
    </citation>
    <scope>NUCLEOTIDE SEQUENCE [LARGE SCALE GENOMIC DNA]</scope>
    <source>
        <strain evidence="1">NP_3</strain>
    </source>
</reference>
<name>A0A537K1L2_9BACT</name>
<evidence type="ECO:0000313" key="2">
    <source>
        <dbReference type="Proteomes" id="UP000318509"/>
    </source>
</evidence>
<proteinExistence type="predicted"/>
<gene>
    <name evidence="1" type="ORF">E6H00_09265</name>
</gene>
<dbReference type="Proteomes" id="UP000318509">
    <property type="component" value="Unassembled WGS sequence"/>
</dbReference>
<dbReference type="AlphaFoldDB" id="A0A537K1L2"/>
<dbReference type="EMBL" id="VBAK01000120">
    <property type="protein sequence ID" value="TMI89644.1"/>
    <property type="molecule type" value="Genomic_DNA"/>
</dbReference>
<evidence type="ECO:0000313" key="1">
    <source>
        <dbReference type="EMBL" id="TMI89644.1"/>
    </source>
</evidence>
<comment type="caution">
    <text evidence="1">The sequence shown here is derived from an EMBL/GenBank/DDBJ whole genome shotgun (WGS) entry which is preliminary data.</text>
</comment>